<gene>
    <name evidence="9" type="ORF">Glove_131g77</name>
</gene>
<feature type="binding site" evidence="6">
    <location>
        <position position="151"/>
    </location>
    <ligand>
        <name>Zn(2+)</name>
        <dbReference type="ChEBI" id="CHEBI:29105"/>
        <note>catalytic</note>
    </ligand>
</feature>
<evidence type="ECO:0000256" key="6">
    <source>
        <dbReference type="PROSITE-ProRule" id="PRU01211"/>
    </source>
</evidence>
<dbReference type="Gene3D" id="3.40.390.10">
    <property type="entry name" value="Collagenase (Catalytic Domain)"/>
    <property type="match status" value="1"/>
</dbReference>
<dbReference type="SMART" id="SM00235">
    <property type="entry name" value="ZnMc"/>
    <property type="match status" value="1"/>
</dbReference>
<dbReference type="InterPro" id="IPR006026">
    <property type="entry name" value="Peptidase_Metallo"/>
</dbReference>
<proteinExistence type="predicted"/>
<comment type="caution">
    <text evidence="9">The sequence shown here is derived from an EMBL/GenBank/DDBJ whole genome shotgun (WGS) entry which is preliminary data.</text>
</comment>
<feature type="binding site" evidence="6">
    <location>
        <position position="147"/>
    </location>
    <ligand>
        <name>Zn(2+)</name>
        <dbReference type="ChEBI" id="CHEBI:29105"/>
        <note>catalytic</note>
    </ligand>
</feature>
<evidence type="ECO:0000256" key="3">
    <source>
        <dbReference type="ARBA" id="ARBA00022801"/>
    </source>
</evidence>
<organism evidence="9 10">
    <name type="scientific">Diversispora epigaea</name>
    <dbReference type="NCBI Taxonomy" id="1348612"/>
    <lineage>
        <taxon>Eukaryota</taxon>
        <taxon>Fungi</taxon>
        <taxon>Fungi incertae sedis</taxon>
        <taxon>Mucoromycota</taxon>
        <taxon>Glomeromycotina</taxon>
        <taxon>Glomeromycetes</taxon>
        <taxon>Diversisporales</taxon>
        <taxon>Diversisporaceae</taxon>
        <taxon>Diversispora</taxon>
    </lineage>
</organism>
<comment type="caution">
    <text evidence="6">Lacks conserved residue(s) required for the propagation of feature annotation.</text>
</comment>
<dbReference type="PROSITE" id="PS51864">
    <property type="entry name" value="ASTACIN"/>
    <property type="match status" value="1"/>
</dbReference>
<keyword evidence="3 6" id="KW-0378">Hydrolase</keyword>
<dbReference type="PANTHER" id="PTHR10127:SF780">
    <property type="entry name" value="METALLOENDOPEPTIDASE"/>
    <property type="match status" value="1"/>
</dbReference>
<dbReference type="EC" id="3.4.24.-" evidence="7"/>
<evidence type="ECO:0000256" key="1">
    <source>
        <dbReference type="ARBA" id="ARBA00022670"/>
    </source>
</evidence>
<dbReference type="OrthoDB" id="424753at2759"/>
<keyword evidence="2 6" id="KW-0479">Metal-binding</keyword>
<dbReference type="Pfam" id="PF01400">
    <property type="entry name" value="Astacin"/>
    <property type="match status" value="1"/>
</dbReference>
<keyword evidence="10" id="KW-1185">Reference proteome</keyword>
<dbReference type="AlphaFoldDB" id="A0A397J1S3"/>
<dbReference type="Proteomes" id="UP000266861">
    <property type="component" value="Unassembled WGS sequence"/>
</dbReference>
<dbReference type="GO" id="GO:0006508">
    <property type="term" value="P:proteolysis"/>
    <property type="evidence" value="ECO:0007669"/>
    <property type="project" value="UniProtKB-KW"/>
</dbReference>
<dbReference type="SUPFAM" id="SSF55486">
    <property type="entry name" value="Metalloproteases ('zincins'), catalytic domain"/>
    <property type="match status" value="1"/>
</dbReference>
<feature type="active site" evidence="6">
    <location>
        <position position="148"/>
    </location>
</feature>
<evidence type="ECO:0000259" key="8">
    <source>
        <dbReference type="PROSITE" id="PS51864"/>
    </source>
</evidence>
<evidence type="ECO:0000256" key="5">
    <source>
        <dbReference type="ARBA" id="ARBA00023049"/>
    </source>
</evidence>
<dbReference type="InterPro" id="IPR024079">
    <property type="entry name" value="MetalloPept_cat_dom_sf"/>
</dbReference>
<keyword evidence="1 6" id="KW-0645">Protease</keyword>
<dbReference type="EMBL" id="PQFF01000122">
    <property type="protein sequence ID" value="RHZ80862.1"/>
    <property type="molecule type" value="Genomic_DNA"/>
</dbReference>
<protein>
    <recommendedName>
        <fullName evidence="7">Metalloendopeptidase</fullName>
        <ecNumber evidence="7">3.4.24.-</ecNumber>
    </recommendedName>
</protein>
<dbReference type="PRINTS" id="PR00480">
    <property type="entry name" value="ASTACIN"/>
</dbReference>
<evidence type="ECO:0000256" key="2">
    <source>
        <dbReference type="ARBA" id="ARBA00022723"/>
    </source>
</evidence>
<feature type="binding site" evidence="6">
    <location>
        <position position="157"/>
    </location>
    <ligand>
        <name>Zn(2+)</name>
        <dbReference type="ChEBI" id="CHEBI:29105"/>
        <note>catalytic</note>
    </ligand>
</feature>
<dbReference type="STRING" id="1348612.A0A397J1S3"/>
<sequence>MSSIPVFDVTFDFSNAEWEQTRLFDSDLYYVKTSDGKCIYGGDINIESLIRRKRASFNANPVKKWKNGKVPYIFDATLPDGPRNNVLKAMEMFKDCLITFVERTNEVDYIKIFVGNGYWSSLGRVGGMQELSIAPGDSNDPVGTTAHELMHALGFWHEHTRLDRDDWITVKGSENSPFFKSNFAKHPNNLDIRDRDHGLYDLKSIMHYALIDYIDPTDNTIISMSAQREMLRQNINLGQNNVTLSEGDKAAIRKLYFNPQGEKSSYDPSYWDGHYKKFYTNTPPFQPELSTLQLKFSTQSPGNLTFSFSGDGRDCYGPFNIDKGQFDRSSKNISFIKRYINCNGNAHWYYQGHYKHKLFFGTWGNAWNLNLGYFIIGLVSKVEERQSLTGIWSGYYFNNLNNVNNQMVINLTSTAIRSRYGDNTISGSGSDNVEEFTIEGQQSRDGLVNFIKTYSTHSWDYDGKLSGMEIWGKWYNNGTPDSGVFLIWKC</sequence>
<evidence type="ECO:0000313" key="10">
    <source>
        <dbReference type="Proteomes" id="UP000266861"/>
    </source>
</evidence>
<keyword evidence="4 6" id="KW-0862">Zinc</keyword>
<dbReference type="GO" id="GO:0008270">
    <property type="term" value="F:zinc ion binding"/>
    <property type="evidence" value="ECO:0007669"/>
    <property type="project" value="UniProtKB-UniRule"/>
</dbReference>
<accession>A0A397J1S3</accession>
<evidence type="ECO:0000313" key="9">
    <source>
        <dbReference type="EMBL" id="RHZ80862.1"/>
    </source>
</evidence>
<dbReference type="GO" id="GO:0004222">
    <property type="term" value="F:metalloendopeptidase activity"/>
    <property type="evidence" value="ECO:0007669"/>
    <property type="project" value="UniProtKB-UniRule"/>
</dbReference>
<keyword evidence="5 6" id="KW-0482">Metalloprotease</keyword>
<evidence type="ECO:0000256" key="7">
    <source>
        <dbReference type="RuleBase" id="RU361183"/>
    </source>
</evidence>
<feature type="domain" description="Peptidase M12A" evidence="8">
    <location>
        <begin position="48"/>
        <end position="259"/>
    </location>
</feature>
<comment type="cofactor">
    <cofactor evidence="6 7">
        <name>Zn(2+)</name>
        <dbReference type="ChEBI" id="CHEBI:29105"/>
    </cofactor>
    <text evidence="6 7">Binds 1 zinc ion per subunit.</text>
</comment>
<name>A0A397J1S3_9GLOM</name>
<dbReference type="PANTHER" id="PTHR10127">
    <property type="entry name" value="DISCOIDIN, CUB, EGF, LAMININ , AND ZINC METALLOPROTEASE DOMAIN CONTAINING"/>
    <property type="match status" value="1"/>
</dbReference>
<reference evidence="9 10" key="1">
    <citation type="submission" date="2018-08" db="EMBL/GenBank/DDBJ databases">
        <title>Genome and evolution of the arbuscular mycorrhizal fungus Diversispora epigaea (formerly Glomus versiforme) and its bacterial endosymbionts.</title>
        <authorList>
            <person name="Sun X."/>
            <person name="Fei Z."/>
            <person name="Harrison M."/>
        </authorList>
    </citation>
    <scope>NUCLEOTIDE SEQUENCE [LARGE SCALE GENOMIC DNA]</scope>
    <source>
        <strain evidence="9 10">IT104</strain>
    </source>
</reference>
<dbReference type="InterPro" id="IPR001506">
    <property type="entry name" value="Peptidase_M12A"/>
</dbReference>
<evidence type="ECO:0000256" key="4">
    <source>
        <dbReference type="ARBA" id="ARBA00022833"/>
    </source>
</evidence>